<feature type="region of interest" description="Disordered" evidence="5">
    <location>
        <begin position="1"/>
        <end position="40"/>
    </location>
</feature>
<evidence type="ECO:0000256" key="1">
    <source>
        <dbReference type="ARBA" id="ARBA00004323"/>
    </source>
</evidence>
<evidence type="ECO:0000256" key="3">
    <source>
        <dbReference type="ARBA" id="ARBA00022679"/>
    </source>
</evidence>
<comment type="subcellular location">
    <subcellularLocation>
        <location evidence="1">Golgi apparatus membrane</location>
        <topology evidence="1">Single-pass type II membrane protein</topology>
    </subcellularLocation>
</comment>
<evidence type="ECO:0000259" key="6">
    <source>
        <dbReference type="Pfam" id="PF04577"/>
    </source>
</evidence>
<keyword evidence="4" id="KW-0325">Glycoprotein</keyword>
<evidence type="ECO:0000256" key="2">
    <source>
        <dbReference type="ARBA" id="ARBA00022676"/>
    </source>
</evidence>
<evidence type="ECO:0000256" key="5">
    <source>
        <dbReference type="SAM" id="MobiDB-lite"/>
    </source>
</evidence>
<feature type="domain" description="Glycosyltransferase 61 catalytic" evidence="6">
    <location>
        <begin position="224"/>
        <end position="329"/>
    </location>
</feature>
<dbReference type="PANTHER" id="PTHR20961">
    <property type="entry name" value="GLYCOSYLTRANSFERASE"/>
    <property type="match status" value="1"/>
</dbReference>
<dbReference type="OMA" id="FFREPAM"/>
<comment type="caution">
    <text evidence="7">The sequence shown here is derived from an EMBL/GenBank/DDBJ whole genome shotgun (WGS) entry which is preliminary data.</text>
</comment>
<reference evidence="7 8" key="1">
    <citation type="journal article" date="2021" name="Nat. Plants">
        <title>The Taxus genome provides insights into paclitaxel biosynthesis.</title>
        <authorList>
            <person name="Xiong X."/>
            <person name="Gou J."/>
            <person name="Liao Q."/>
            <person name="Li Y."/>
            <person name="Zhou Q."/>
            <person name="Bi G."/>
            <person name="Li C."/>
            <person name="Du R."/>
            <person name="Wang X."/>
            <person name="Sun T."/>
            <person name="Guo L."/>
            <person name="Liang H."/>
            <person name="Lu P."/>
            <person name="Wu Y."/>
            <person name="Zhang Z."/>
            <person name="Ro D.K."/>
            <person name="Shang Y."/>
            <person name="Huang S."/>
            <person name="Yan J."/>
        </authorList>
    </citation>
    <scope>NUCLEOTIDE SEQUENCE [LARGE SCALE GENOMIC DNA]</scope>
    <source>
        <strain evidence="7">Ta-2019</strain>
    </source>
</reference>
<keyword evidence="8" id="KW-1185">Reference proteome</keyword>
<proteinExistence type="predicted"/>
<feature type="non-terminal residue" evidence="7">
    <location>
        <position position="1"/>
    </location>
</feature>
<protein>
    <recommendedName>
        <fullName evidence="6">Glycosyltransferase 61 catalytic domain-containing protein</fullName>
    </recommendedName>
</protein>
<dbReference type="PANTHER" id="PTHR20961:SF124">
    <property type="entry name" value="GLYCOSYLTRANSFERASE"/>
    <property type="match status" value="1"/>
</dbReference>
<accession>A0AA38LNV9</accession>
<evidence type="ECO:0000313" key="8">
    <source>
        <dbReference type="Proteomes" id="UP000824469"/>
    </source>
</evidence>
<dbReference type="AlphaFoldDB" id="A0AA38LNV9"/>
<sequence length="429" mass="49388">KQGSGGLRLMLGEEKNTGKDEEYYASTETENSLEETQRSETESTLFCDRSSYRTDICFLKGDIRMQVSSSSSTIFLVSNSEKQQEEQTIKPYTRKWENSTMSSVTEIFLKTTTLSAAPRCHVTHRAPALVFSTGGYTGNLFHDFTDVIVPLFITTRHFNSHPVFLILDHKPWWLEKFQEIINQLTPYPILDMQNDTDTRSVHCFTEAIVGLRFHGDLRIDPATSPYQTTMTDFQNMLKNAYGFAERRKYIFSRPNFALVARKGSRVFLNQRKIVNMAEKLGFRVMVLTPDINTGLKDMYEVVSSCDVFMGVHGAALTHFLFLRPGAVFIQVVPLGIEWASRTFFREPAMKMEGIHYLEYSLLPEESSLYDEYPRDHVYLRDPKAVNTRGWEATKEIYLDRQNVKMDLSRLNKLLMRTLDLLHSNGHVNA</sequence>
<gene>
    <name evidence="7" type="ORF">KI387_002712</name>
</gene>
<keyword evidence="2" id="KW-0328">Glycosyltransferase</keyword>
<dbReference type="GO" id="GO:0016763">
    <property type="term" value="F:pentosyltransferase activity"/>
    <property type="evidence" value="ECO:0007669"/>
    <property type="project" value="UniProtKB-ARBA"/>
</dbReference>
<dbReference type="GO" id="GO:0000139">
    <property type="term" value="C:Golgi membrane"/>
    <property type="evidence" value="ECO:0007669"/>
    <property type="project" value="UniProtKB-SubCell"/>
</dbReference>
<dbReference type="InterPro" id="IPR049625">
    <property type="entry name" value="Glyco_transf_61_cat"/>
</dbReference>
<keyword evidence="3" id="KW-0808">Transferase</keyword>
<dbReference type="EMBL" id="JAHRHJ020000001">
    <property type="protein sequence ID" value="KAH9330604.1"/>
    <property type="molecule type" value="Genomic_DNA"/>
</dbReference>
<organism evidence="7 8">
    <name type="scientific">Taxus chinensis</name>
    <name type="common">Chinese yew</name>
    <name type="synonym">Taxus wallichiana var. chinensis</name>
    <dbReference type="NCBI Taxonomy" id="29808"/>
    <lineage>
        <taxon>Eukaryota</taxon>
        <taxon>Viridiplantae</taxon>
        <taxon>Streptophyta</taxon>
        <taxon>Embryophyta</taxon>
        <taxon>Tracheophyta</taxon>
        <taxon>Spermatophyta</taxon>
        <taxon>Pinopsida</taxon>
        <taxon>Pinidae</taxon>
        <taxon>Conifers II</taxon>
        <taxon>Cupressales</taxon>
        <taxon>Taxaceae</taxon>
        <taxon>Taxus</taxon>
    </lineage>
</organism>
<name>A0AA38LNV9_TAXCH</name>
<dbReference type="Proteomes" id="UP000824469">
    <property type="component" value="Unassembled WGS sequence"/>
</dbReference>
<evidence type="ECO:0000313" key="7">
    <source>
        <dbReference type="EMBL" id="KAH9330604.1"/>
    </source>
</evidence>
<evidence type="ECO:0000256" key="4">
    <source>
        <dbReference type="ARBA" id="ARBA00023180"/>
    </source>
</evidence>
<dbReference type="Pfam" id="PF04577">
    <property type="entry name" value="Glyco_transf_61"/>
    <property type="match status" value="1"/>
</dbReference>
<dbReference type="InterPro" id="IPR007657">
    <property type="entry name" value="Glycosyltransferase_61"/>
</dbReference>
<feature type="compositionally biased region" description="Basic and acidic residues" evidence="5">
    <location>
        <begin position="11"/>
        <end position="22"/>
    </location>
</feature>